<gene>
    <name evidence="2" type="ORF">BWK59_03500</name>
</gene>
<evidence type="ECO:0000256" key="1">
    <source>
        <dbReference type="SAM" id="Phobius"/>
    </source>
</evidence>
<feature type="transmembrane region" description="Helical" evidence="1">
    <location>
        <begin position="97"/>
        <end position="116"/>
    </location>
</feature>
<accession>A0A246GKN3</accession>
<dbReference type="Pfam" id="PF12725">
    <property type="entry name" value="DUF3810"/>
    <property type="match status" value="1"/>
</dbReference>
<organism evidence="2 3">
    <name type="scientific">Flavobacterium davisii</name>
    <dbReference type="NCBI Taxonomy" id="2906077"/>
    <lineage>
        <taxon>Bacteria</taxon>
        <taxon>Pseudomonadati</taxon>
        <taxon>Bacteroidota</taxon>
        <taxon>Flavobacteriia</taxon>
        <taxon>Flavobacteriales</taxon>
        <taxon>Flavobacteriaceae</taxon>
        <taxon>Flavobacterium</taxon>
    </lineage>
</organism>
<protein>
    <submittedName>
        <fullName evidence="2">Amino acid permease</fullName>
    </submittedName>
</protein>
<feature type="transmembrane region" description="Helical" evidence="1">
    <location>
        <begin position="57"/>
        <end position="82"/>
    </location>
</feature>
<dbReference type="EMBL" id="MTCZ01000018">
    <property type="protein sequence ID" value="OWP84796.1"/>
    <property type="molecule type" value="Genomic_DNA"/>
</dbReference>
<keyword evidence="1" id="KW-0472">Membrane</keyword>
<proteinExistence type="predicted"/>
<keyword evidence="1" id="KW-0812">Transmembrane</keyword>
<reference evidence="2 3" key="1">
    <citation type="journal article" date="2017" name="Infect. Genet. Evol.">
        <title>Comparative genome analysis of fish pathogen Flavobacterium columnare reveals extensive sequence diversity within the species.</title>
        <authorList>
            <person name="Kayansamruaj P."/>
            <person name="Dong H.T."/>
            <person name="Hirono I."/>
            <person name="Kondo H."/>
            <person name="Senapin S."/>
            <person name="Rodkhum C."/>
        </authorList>
    </citation>
    <scope>NUCLEOTIDE SEQUENCE [LARGE SCALE GENOMIC DNA]</scope>
    <source>
        <strain evidence="2 3">1215</strain>
    </source>
</reference>
<name>A0A246GKN3_9FLAO</name>
<dbReference type="InterPro" id="IPR024294">
    <property type="entry name" value="DUF3810"/>
</dbReference>
<dbReference type="AlphaFoldDB" id="A0A246GKN3"/>
<evidence type="ECO:0000313" key="2">
    <source>
        <dbReference type="EMBL" id="OWP84796.1"/>
    </source>
</evidence>
<evidence type="ECO:0000313" key="3">
    <source>
        <dbReference type="Proteomes" id="UP000197768"/>
    </source>
</evidence>
<dbReference type="RefSeq" id="WP_088391092.1">
    <property type="nucleotide sequence ID" value="NZ_MTCZ01000018.1"/>
</dbReference>
<keyword evidence="1" id="KW-1133">Transmembrane helix</keyword>
<feature type="transmembrane region" description="Helical" evidence="1">
    <location>
        <begin position="16"/>
        <end position="37"/>
    </location>
</feature>
<dbReference type="Proteomes" id="UP000197768">
    <property type="component" value="Unassembled WGS sequence"/>
</dbReference>
<sequence>MIPLRINKILISKNTFFLLFFLLQIVLLEILTTFPFITEQYYSNGFYPVISKLNRIIFGWIPFSIGDLIYTLLILYFIYWFYKNQKISWIQKIKQTFNIFVITYFIFHLLWAFNYYRMPLYQKMNLKTDYTQKELFQFTKKLINTSNQIHFKLTHNTNEKVIIPYKTVQIFQLAPLGYVDLQKKHPYFEYKNPSIKKSLFSIPLTYMGFGGYLNPFTNEAQVNNEPPSYSLPIVVCHEMAHQMGYSSESECNFIGYLASTHNKNLFFQYAGYTYALRYCLSNIASKNKKELENIIKTINPGILKNFKETDLFWSKHESILNKGFELFYDHFLKLNQQEEGIKSYSKFIDLLINYSDQ</sequence>
<comment type="caution">
    <text evidence="2">The sequence shown here is derived from an EMBL/GenBank/DDBJ whole genome shotgun (WGS) entry which is preliminary data.</text>
</comment>